<gene>
    <name evidence="3" type="ORF">EZV62_003651</name>
</gene>
<dbReference type="EMBL" id="VAHF01000002">
    <property type="protein sequence ID" value="TXG68716.1"/>
    <property type="molecule type" value="Genomic_DNA"/>
</dbReference>
<dbReference type="Proteomes" id="UP000323000">
    <property type="component" value="Chromosome 2"/>
</dbReference>
<evidence type="ECO:0000313" key="3">
    <source>
        <dbReference type="EMBL" id="TXG68716.1"/>
    </source>
</evidence>
<accession>A0A5C7IJU1</accession>
<keyword evidence="4" id="KW-1185">Reference proteome</keyword>
<organism evidence="3 4">
    <name type="scientific">Acer yangbiense</name>
    <dbReference type="NCBI Taxonomy" id="1000413"/>
    <lineage>
        <taxon>Eukaryota</taxon>
        <taxon>Viridiplantae</taxon>
        <taxon>Streptophyta</taxon>
        <taxon>Embryophyta</taxon>
        <taxon>Tracheophyta</taxon>
        <taxon>Spermatophyta</taxon>
        <taxon>Magnoliopsida</taxon>
        <taxon>eudicotyledons</taxon>
        <taxon>Gunneridae</taxon>
        <taxon>Pentapetalae</taxon>
        <taxon>rosids</taxon>
        <taxon>malvids</taxon>
        <taxon>Sapindales</taxon>
        <taxon>Sapindaceae</taxon>
        <taxon>Hippocastanoideae</taxon>
        <taxon>Acereae</taxon>
        <taxon>Acer</taxon>
    </lineage>
</organism>
<dbReference type="SUPFAM" id="SSF51735">
    <property type="entry name" value="NAD(P)-binding Rossmann-fold domains"/>
    <property type="match status" value="1"/>
</dbReference>
<evidence type="ECO:0000256" key="1">
    <source>
        <dbReference type="ARBA" id="ARBA00006484"/>
    </source>
</evidence>
<sequence length="187" mass="20801">MEKTKIEKRFEGKVAIVTASTQGSGLSIAELLGLEGTSVIVSSRKQKNVDEAVEKLKAKGIVCYVSNAQQMKNLIDKTVQKRQSCNKYASINLNVRAQNVALQVSSLNRNWCGTITERLGLEGASIVVSSRKQENVDEAVEKLKAKETENKRQSCNRFASMNFNVRAQNVALQISSLNRNWFVMYPS</sequence>
<feature type="coiled-coil region" evidence="2">
    <location>
        <begin position="129"/>
        <end position="156"/>
    </location>
</feature>
<protein>
    <submittedName>
        <fullName evidence="3">Uncharacterized protein</fullName>
    </submittedName>
</protein>
<keyword evidence="2" id="KW-0175">Coiled coil</keyword>
<name>A0A5C7IJU1_9ROSI</name>
<dbReference type="AlphaFoldDB" id="A0A5C7IJU1"/>
<reference evidence="4" key="1">
    <citation type="journal article" date="2019" name="Gigascience">
        <title>De novo genome assembly of the endangered Acer yangbiense, a plant species with extremely small populations endemic to Yunnan Province, China.</title>
        <authorList>
            <person name="Yang J."/>
            <person name="Wariss H.M."/>
            <person name="Tao L."/>
            <person name="Zhang R."/>
            <person name="Yun Q."/>
            <person name="Hollingsworth P."/>
            <person name="Dao Z."/>
            <person name="Luo G."/>
            <person name="Guo H."/>
            <person name="Ma Y."/>
            <person name="Sun W."/>
        </authorList>
    </citation>
    <scope>NUCLEOTIDE SEQUENCE [LARGE SCALE GENOMIC DNA]</scope>
    <source>
        <strain evidence="4">cv. Malutang</strain>
    </source>
</reference>
<dbReference type="Gene3D" id="3.40.50.720">
    <property type="entry name" value="NAD(P)-binding Rossmann-like Domain"/>
    <property type="match status" value="1"/>
</dbReference>
<dbReference type="InterPro" id="IPR036291">
    <property type="entry name" value="NAD(P)-bd_dom_sf"/>
</dbReference>
<proteinExistence type="inferred from homology"/>
<dbReference type="PANTHER" id="PTHR43943:SF2">
    <property type="entry name" value="DEHYDROGENASE_REDUCTASE 4"/>
    <property type="match status" value="1"/>
</dbReference>
<comment type="similarity">
    <text evidence="1">Belongs to the short-chain dehydrogenases/reductases (SDR) family.</text>
</comment>
<dbReference type="Pfam" id="PF00106">
    <property type="entry name" value="adh_short"/>
    <property type="match status" value="1"/>
</dbReference>
<evidence type="ECO:0000313" key="4">
    <source>
        <dbReference type="Proteomes" id="UP000323000"/>
    </source>
</evidence>
<dbReference type="InterPro" id="IPR002347">
    <property type="entry name" value="SDR_fam"/>
</dbReference>
<evidence type="ECO:0000256" key="2">
    <source>
        <dbReference type="SAM" id="Coils"/>
    </source>
</evidence>
<comment type="caution">
    <text evidence="3">The sequence shown here is derived from an EMBL/GenBank/DDBJ whole genome shotgun (WGS) entry which is preliminary data.</text>
</comment>
<dbReference type="PANTHER" id="PTHR43943">
    <property type="entry name" value="DEHYDROGENASE/REDUCTASE (SDR FAMILY) MEMBER 4"/>
    <property type="match status" value="1"/>
</dbReference>
<dbReference type="OrthoDB" id="1669814at2759"/>